<dbReference type="Proteomes" id="UP000275385">
    <property type="component" value="Unassembled WGS sequence"/>
</dbReference>
<protein>
    <submittedName>
        <fullName evidence="2">Uncharacterized protein</fullName>
    </submittedName>
</protein>
<proteinExistence type="predicted"/>
<accession>A0A420Y187</accession>
<sequence length="304" mass="34781">MTVVTRHCLRTRTTVYLLKYRSFNDLPGLLQDELVQNIEAFVRSPRARELVRNPFVLSTLHFGPTIQYYRRAARGPRDSIRDEEQRVHGMGAEVERVSLQKLHLTLGSLDQDRIQMSFILEVIGRLQRHHEQFQSIIRAGDGGKEAISRGVCCRVEEELDRFENQMLYFRSSNEDVARRIERPVQLLFNMSARISSQSTMQMTRYAMQESASVGTISIVTMVFLPGTFIAGILGTNIIAGPSRPSHAFAEPSDLQLLVSDQWWVLVVASVVLTLATFAVWWFLKRRGQKMIERKIRMLGQGEAV</sequence>
<organism evidence="2 3">
    <name type="scientific">Coniochaeta pulveracea</name>
    <dbReference type="NCBI Taxonomy" id="177199"/>
    <lineage>
        <taxon>Eukaryota</taxon>
        <taxon>Fungi</taxon>
        <taxon>Dikarya</taxon>
        <taxon>Ascomycota</taxon>
        <taxon>Pezizomycotina</taxon>
        <taxon>Sordariomycetes</taxon>
        <taxon>Sordariomycetidae</taxon>
        <taxon>Coniochaetales</taxon>
        <taxon>Coniochaetaceae</taxon>
        <taxon>Coniochaeta</taxon>
    </lineage>
</organism>
<dbReference type="OrthoDB" id="5207033at2759"/>
<keyword evidence="1" id="KW-1133">Transmembrane helix</keyword>
<comment type="caution">
    <text evidence="2">The sequence shown here is derived from an EMBL/GenBank/DDBJ whole genome shotgun (WGS) entry which is preliminary data.</text>
</comment>
<evidence type="ECO:0000313" key="2">
    <source>
        <dbReference type="EMBL" id="RKU41448.1"/>
    </source>
</evidence>
<evidence type="ECO:0000256" key="1">
    <source>
        <dbReference type="SAM" id="Phobius"/>
    </source>
</evidence>
<dbReference type="AlphaFoldDB" id="A0A420Y187"/>
<dbReference type="EMBL" id="QVQW01000074">
    <property type="protein sequence ID" value="RKU41448.1"/>
    <property type="molecule type" value="Genomic_DNA"/>
</dbReference>
<keyword evidence="1" id="KW-0812">Transmembrane</keyword>
<evidence type="ECO:0000313" key="3">
    <source>
        <dbReference type="Proteomes" id="UP000275385"/>
    </source>
</evidence>
<name>A0A420Y187_9PEZI</name>
<reference evidence="2 3" key="1">
    <citation type="submission" date="2018-08" db="EMBL/GenBank/DDBJ databases">
        <title>Draft genome of the lignicolous fungus Coniochaeta pulveracea.</title>
        <authorList>
            <person name="Borstlap C.J."/>
            <person name="De Witt R.N."/>
            <person name="Botha A."/>
            <person name="Volschenk H."/>
        </authorList>
    </citation>
    <scope>NUCLEOTIDE SEQUENCE [LARGE SCALE GENOMIC DNA]</scope>
    <source>
        <strain evidence="2 3">CAB683</strain>
    </source>
</reference>
<keyword evidence="3" id="KW-1185">Reference proteome</keyword>
<gene>
    <name evidence="2" type="ORF">DL546_001905</name>
</gene>
<keyword evidence="1" id="KW-0472">Membrane</keyword>
<feature type="transmembrane region" description="Helical" evidence="1">
    <location>
        <begin position="262"/>
        <end position="283"/>
    </location>
</feature>
<dbReference type="Gene3D" id="1.20.58.340">
    <property type="entry name" value="Magnesium transport protein CorA, transmembrane region"/>
    <property type="match status" value="1"/>
</dbReference>
<feature type="transmembrane region" description="Helical" evidence="1">
    <location>
        <begin position="210"/>
        <end position="233"/>
    </location>
</feature>